<evidence type="ECO:0000256" key="1">
    <source>
        <dbReference type="SAM" id="MobiDB-lite"/>
    </source>
</evidence>
<name>A0A5B7D9C0_PORTR</name>
<evidence type="ECO:0000313" key="3">
    <source>
        <dbReference type="Proteomes" id="UP000324222"/>
    </source>
</evidence>
<protein>
    <submittedName>
        <fullName evidence="2">Uncharacterized protein</fullName>
    </submittedName>
</protein>
<dbReference type="Proteomes" id="UP000324222">
    <property type="component" value="Unassembled WGS sequence"/>
</dbReference>
<keyword evidence="3" id="KW-1185">Reference proteome</keyword>
<proteinExistence type="predicted"/>
<accession>A0A5B7D9C0</accession>
<dbReference type="EMBL" id="VSRR010000631">
    <property type="protein sequence ID" value="MPC17918.1"/>
    <property type="molecule type" value="Genomic_DNA"/>
</dbReference>
<sequence>MDNHENSYERQIQNVKANTRDPVDPASRTTAWVLSCTPRATETWSRELVVCPALLSGQKLIYHFHIDVEIFTHMSLQRHGDMAFGDDVPCPHTIGMVLVRHPLKAKSTSTEWLSLILTLQSVSKSQAYLAKQQKPPSAYTLLPGGINVLIRAITVTAAPSLLFTASATSPPRHHHHPFHYQYSRLLDRTSSIFHPLPPHPLLLLH</sequence>
<gene>
    <name evidence="2" type="ORF">E2C01_010788</name>
</gene>
<reference evidence="2 3" key="1">
    <citation type="submission" date="2019-05" db="EMBL/GenBank/DDBJ databases">
        <title>Another draft genome of Portunus trituberculatus and its Hox gene families provides insights of decapod evolution.</title>
        <authorList>
            <person name="Jeong J.-H."/>
            <person name="Song I."/>
            <person name="Kim S."/>
            <person name="Choi T."/>
            <person name="Kim D."/>
            <person name="Ryu S."/>
            <person name="Kim W."/>
        </authorList>
    </citation>
    <scope>NUCLEOTIDE SEQUENCE [LARGE SCALE GENOMIC DNA]</scope>
    <source>
        <tissue evidence="2">Muscle</tissue>
    </source>
</reference>
<feature type="region of interest" description="Disordered" evidence="1">
    <location>
        <begin position="1"/>
        <end position="24"/>
    </location>
</feature>
<comment type="caution">
    <text evidence="2">The sequence shown here is derived from an EMBL/GenBank/DDBJ whole genome shotgun (WGS) entry which is preliminary data.</text>
</comment>
<dbReference type="AlphaFoldDB" id="A0A5B7D9C0"/>
<evidence type="ECO:0000313" key="2">
    <source>
        <dbReference type="EMBL" id="MPC17918.1"/>
    </source>
</evidence>
<organism evidence="2 3">
    <name type="scientific">Portunus trituberculatus</name>
    <name type="common">Swimming crab</name>
    <name type="synonym">Neptunus trituberculatus</name>
    <dbReference type="NCBI Taxonomy" id="210409"/>
    <lineage>
        <taxon>Eukaryota</taxon>
        <taxon>Metazoa</taxon>
        <taxon>Ecdysozoa</taxon>
        <taxon>Arthropoda</taxon>
        <taxon>Crustacea</taxon>
        <taxon>Multicrustacea</taxon>
        <taxon>Malacostraca</taxon>
        <taxon>Eumalacostraca</taxon>
        <taxon>Eucarida</taxon>
        <taxon>Decapoda</taxon>
        <taxon>Pleocyemata</taxon>
        <taxon>Brachyura</taxon>
        <taxon>Eubrachyura</taxon>
        <taxon>Portunoidea</taxon>
        <taxon>Portunidae</taxon>
        <taxon>Portuninae</taxon>
        <taxon>Portunus</taxon>
    </lineage>
</organism>